<dbReference type="KEGG" id="ppel:H6H00_00540"/>
<evidence type="ECO:0000256" key="2">
    <source>
        <dbReference type="ARBA" id="ARBA00004496"/>
    </source>
</evidence>
<evidence type="ECO:0000256" key="5">
    <source>
        <dbReference type="ARBA" id="ARBA00022723"/>
    </source>
</evidence>
<gene>
    <name evidence="14" type="ORF">H6H00_00540</name>
</gene>
<dbReference type="RefSeq" id="WP_185719444.1">
    <property type="nucleotide sequence ID" value="NZ_BAAAWI010000001.1"/>
</dbReference>
<evidence type="ECO:0000256" key="12">
    <source>
        <dbReference type="SAM" id="MobiDB-lite"/>
    </source>
</evidence>
<keyword evidence="9" id="KW-0238">DNA-binding</keyword>
<dbReference type="GO" id="GO:0003677">
    <property type="term" value="F:DNA binding"/>
    <property type="evidence" value="ECO:0007669"/>
    <property type="project" value="UniProtKB-KW"/>
</dbReference>
<keyword evidence="8" id="KW-0805">Transcription regulation</keyword>
<evidence type="ECO:0000256" key="7">
    <source>
        <dbReference type="ARBA" id="ARBA00023014"/>
    </source>
</evidence>
<keyword evidence="5" id="KW-0479">Metal-binding</keyword>
<keyword evidence="4" id="KW-0004">4Fe-4S</keyword>
<feature type="domain" description="4Fe-4S Wbl-type" evidence="13">
    <location>
        <begin position="13"/>
        <end position="75"/>
    </location>
</feature>
<dbReference type="PANTHER" id="PTHR38839">
    <property type="entry name" value="TRANSCRIPTIONAL REGULATOR WHID-RELATED"/>
    <property type="match status" value="1"/>
</dbReference>
<evidence type="ECO:0000256" key="4">
    <source>
        <dbReference type="ARBA" id="ARBA00022485"/>
    </source>
</evidence>
<comment type="subcellular location">
    <subcellularLocation>
        <location evidence="2">Cytoplasm</location>
    </subcellularLocation>
</comment>
<feature type="compositionally biased region" description="Low complexity" evidence="12">
    <location>
        <begin position="127"/>
        <end position="136"/>
    </location>
</feature>
<reference evidence="14 15" key="1">
    <citation type="submission" date="2020-08" db="EMBL/GenBank/DDBJ databases">
        <authorList>
            <person name="Mo P."/>
        </authorList>
    </citation>
    <scope>NUCLEOTIDE SEQUENCE [LARGE SCALE GENOMIC DNA]</scope>
    <source>
        <strain evidence="14 15">CGMCC 4.1532</strain>
    </source>
</reference>
<evidence type="ECO:0000259" key="13">
    <source>
        <dbReference type="PROSITE" id="PS51674"/>
    </source>
</evidence>
<evidence type="ECO:0000256" key="8">
    <source>
        <dbReference type="ARBA" id="ARBA00023015"/>
    </source>
</evidence>
<evidence type="ECO:0000256" key="10">
    <source>
        <dbReference type="ARBA" id="ARBA00023157"/>
    </source>
</evidence>
<dbReference type="InterPro" id="IPR034768">
    <property type="entry name" value="4FE4S_WBL"/>
</dbReference>
<dbReference type="Proteomes" id="UP000515728">
    <property type="component" value="Chromosome"/>
</dbReference>
<comment type="similarity">
    <text evidence="3">Belongs to the WhiB family.</text>
</comment>
<evidence type="ECO:0000313" key="14">
    <source>
        <dbReference type="EMBL" id="QNG52615.1"/>
    </source>
</evidence>
<evidence type="ECO:0000256" key="3">
    <source>
        <dbReference type="ARBA" id="ARBA00006597"/>
    </source>
</evidence>
<feature type="compositionally biased region" description="Polar residues" evidence="12">
    <location>
        <begin position="153"/>
        <end position="168"/>
    </location>
</feature>
<keyword evidence="7" id="KW-0411">Iron-sulfur</keyword>
<dbReference type="InterPro" id="IPR003482">
    <property type="entry name" value="Whib"/>
</dbReference>
<dbReference type="GO" id="GO:0005737">
    <property type="term" value="C:cytoplasm"/>
    <property type="evidence" value="ECO:0007669"/>
    <property type="project" value="UniProtKB-SubCell"/>
</dbReference>
<dbReference type="GO" id="GO:0045892">
    <property type="term" value="P:negative regulation of DNA-templated transcription"/>
    <property type="evidence" value="ECO:0007669"/>
    <property type="project" value="TreeGrafter"/>
</dbReference>
<accession>A0A7G7MIK4</accession>
<keyword evidence="10" id="KW-1015">Disulfide bond</keyword>
<dbReference type="GO" id="GO:0045454">
    <property type="term" value="P:cell redox homeostasis"/>
    <property type="evidence" value="ECO:0007669"/>
    <property type="project" value="TreeGrafter"/>
</dbReference>
<keyword evidence="15" id="KW-1185">Reference proteome</keyword>
<sequence length="174" mass="18524">MTTETRDWRRHAGCRTEDPEAFFPAAEVGPAYEEQVAAAKAVCAVCPVRSVCLEFALTALAHGIAGGLTADERRALRTAGPYVDAMGRPIGAGRDDTAAVGRAQLAAGRRGRVVQHEFGASRRTVERWAAQASAARQQERDAGEGSRGGNRAPLQTSQQHNTQAGTRTTEGDRP</sequence>
<evidence type="ECO:0000256" key="1">
    <source>
        <dbReference type="ARBA" id="ARBA00001966"/>
    </source>
</evidence>
<feature type="region of interest" description="Disordered" evidence="12">
    <location>
        <begin position="121"/>
        <end position="174"/>
    </location>
</feature>
<dbReference type="GO" id="GO:0046872">
    <property type="term" value="F:metal ion binding"/>
    <property type="evidence" value="ECO:0007669"/>
    <property type="project" value="UniProtKB-KW"/>
</dbReference>
<protein>
    <submittedName>
        <fullName evidence="14">WhiB family transcriptional regulator</fullName>
    </submittedName>
</protein>
<dbReference type="GO" id="GO:0047134">
    <property type="term" value="F:protein-disulfide reductase [NAD(P)H] activity"/>
    <property type="evidence" value="ECO:0007669"/>
    <property type="project" value="TreeGrafter"/>
</dbReference>
<evidence type="ECO:0000256" key="9">
    <source>
        <dbReference type="ARBA" id="ARBA00023125"/>
    </source>
</evidence>
<organism evidence="14 15">
    <name type="scientific">Pseudonocardia petroleophila</name>
    <dbReference type="NCBI Taxonomy" id="37331"/>
    <lineage>
        <taxon>Bacteria</taxon>
        <taxon>Bacillati</taxon>
        <taxon>Actinomycetota</taxon>
        <taxon>Actinomycetes</taxon>
        <taxon>Pseudonocardiales</taxon>
        <taxon>Pseudonocardiaceae</taxon>
        <taxon>Pseudonocardia</taxon>
    </lineage>
</organism>
<dbReference type="AlphaFoldDB" id="A0A7G7MIK4"/>
<name>A0A7G7MIK4_9PSEU</name>
<dbReference type="EMBL" id="CP060131">
    <property type="protein sequence ID" value="QNG52615.1"/>
    <property type="molecule type" value="Genomic_DNA"/>
</dbReference>
<comment type="cofactor">
    <cofactor evidence="1">
        <name>[4Fe-4S] cluster</name>
        <dbReference type="ChEBI" id="CHEBI:49883"/>
    </cofactor>
</comment>
<evidence type="ECO:0000256" key="11">
    <source>
        <dbReference type="ARBA" id="ARBA00023163"/>
    </source>
</evidence>
<dbReference type="PROSITE" id="PS51674">
    <property type="entry name" value="4FE4S_WBL"/>
    <property type="match status" value="1"/>
</dbReference>
<dbReference type="GO" id="GO:0051539">
    <property type="term" value="F:4 iron, 4 sulfur cluster binding"/>
    <property type="evidence" value="ECO:0007669"/>
    <property type="project" value="UniProtKB-KW"/>
</dbReference>
<proteinExistence type="inferred from homology"/>
<keyword evidence="11" id="KW-0804">Transcription</keyword>
<dbReference type="Pfam" id="PF02467">
    <property type="entry name" value="Whib"/>
    <property type="match status" value="1"/>
</dbReference>
<keyword evidence="6" id="KW-0408">Iron</keyword>
<evidence type="ECO:0000313" key="15">
    <source>
        <dbReference type="Proteomes" id="UP000515728"/>
    </source>
</evidence>
<evidence type="ECO:0000256" key="6">
    <source>
        <dbReference type="ARBA" id="ARBA00023004"/>
    </source>
</evidence>